<comment type="subcellular location">
    <subcellularLocation>
        <location evidence="1">Cell membrane</location>
        <topology evidence="1">Multi-pass membrane protein</topology>
    </subcellularLocation>
</comment>
<dbReference type="InterPro" id="IPR005538">
    <property type="entry name" value="LrgA/CidA"/>
</dbReference>
<evidence type="ECO:0000256" key="1">
    <source>
        <dbReference type="ARBA" id="ARBA00004651"/>
    </source>
</evidence>
<dbReference type="PANTHER" id="PTHR33931:SF2">
    <property type="entry name" value="HOLIN-LIKE PROTEIN CIDA"/>
    <property type="match status" value="1"/>
</dbReference>
<feature type="transmembrane region" description="Helical" evidence="6">
    <location>
        <begin position="35"/>
        <end position="57"/>
    </location>
</feature>
<dbReference type="EMBL" id="WOCA01000002">
    <property type="protein sequence ID" value="MUK87517.1"/>
    <property type="molecule type" value="Genomic_DNA"/>
</dbReference>
<dbReference type="GO" id="GO:0005886">
    <property type="term" value="C:plasma membrane"/>
    <property type="evidence" value="ECO:0007669"/>
    <property type="project" value="UniProtKB-SubCell"/>
</dbReference>
<keyword evidence="2" id="KW-1003">Cell membrane</keyword>
<reference evidence="7 8" key="1">
    <citation type="submission" date="2019-11" db="EMBL/GenBank/DDBJ databases">
        <authorList>
            <person name="Li X."/>
        </authorList>
    </citation>
    <scope>NUCLEOTIDE SEQUENCE [LARGE SCALE GENOMIC DNA]</scope>
    <source>
        <strain evidence="7 8">L9</strain>
    </source>
</reference>
<evidence type="ECO:0000256" key="4">
    <source>
        <dbReference type="ARBA" id="ARBA00022989"/>
    </source>
</evidence>
<keyword evidence="5 6" id="KW-0472">Membrane</keyword>
<name>A0A6N8FHI4_9BACI</name>
<dbReference type="AlphaFoldDB" id="A0A6N8FHI4"/>
<evidence type="ECO:0000256" key="3">
    <source>
        <dbReference type="ARBA" id="ARBA00022692"/>
    </source>
</evidence>
<dbReference type="Proteomes" id="UP000469125">
    <property type="component" value="Unassembled WGS sequence"/>
</dbReference>
<evidence type="ECO:0000313" key="8">
    <source>
        <dbReference type="Proteomes" id="UP000469125"/>
    </source>
</evidence>
<evidence type="ECO:0000256" key="6">
    <source>
        <dbReference type="SAM" id="Phobius"/>
    </source>
</evidence>
<feature type="transmembrane region" description="Helical" evidence="6">
    <location>
        <begin position="96"/>
        <end position="120"/>
    </location>
</feature>
<feature type="transmembrane region" description="Helical" evidence="6">
    <location>
        <begin position="12"/>
        <end position="29"/>
    </location>
</feature>
<dbReference type="Pfam" id="PF03788">
    <property type="entry name" value="LrgA"/>
    <property type="match status" value="1"/>
</dbReference>
<dbReference type="PANTHER" id="PTHR33931">
    <property type="entry name" value="HOLIN-LIKE PROTEIN CIDA-RELATED"/>
    <property type="match status" value="1"/>
</dbReference>
<accession>A0A6N8FHI4</accession>
<keyword evidence="8" id="KW-1185">Reference proteome</keyword>
<protein>
    <submittedName>
        <fullName evidence="7">CidA/LrgA family protein</fullName>
    </submittedName>
</protein>
<evidence type="ECO:0000256" key="2">
    <source>
        <dbReference type="ARBA" id="ARBA00022475"/>
    </source>
</evidence>
<proteinExistence type="predicted"/>
<comment type="caution">
    <text evidence="7">The sequence shown here is derived from an EMBL/GenBank/DDBJ whole genome shotgun (WGS) entry which is preliminary data.</text>
</comment>
<keyword evidence="3 6" id="KW-0812">Transmembrane</keyword>
<gene>
    <name evidence="7" type="ORF">GMD78_03765</name>
</gene>
<organism evidence="7 8">
    <name type="scientific">Ornithinibacillus caprae</name>
    <dbReference type="NCBI Taxonomy" id="2678566"/>
    <lineage>
        <taxon>Bacteria</taxon>
        <taxon>Bacillati</taxon>
        <taxon>Bacillota</taxon>
        <taxon>Bacilli</taxon>
        <taxon>Bacillales</taxon>
        <taxon>Bacillaceae</taxon>
        <taxon>Ornithinibacillus</taxon>
    </lineage>
</organism>
<feature type="transmembrane region" description="Helical" evidence="6">
    <location>
        <begin position="69"/>
        <end position="90"/>
    </location>
</feature>
<keyword evidence="4 6" id="KW-1133">Transmembrane helix</keyword>
<evidence type="ECO:0000256" key="5">
    <source>
        <dbReference type="ARBA" id="ARBA00023136"/>
    </source>
</evidence>
<sequence>MRKAKFFNEVNILKTVSGIILIIGFYLLGETINTYLLSWVPGSIIGMILLFGLFLVFGEKLVDWVKGGAQLFIKYLPLFFVPVTVGIIQYDNLLSVFGVLFFSLMLVSSFLIILLVSYWMDRKVSEFSCG</sequence>
<evidence type="ECO:0000313" key="7">
    <source>
        <dbReference type="EMBL" id="MUK87517.1"/>
    </source>
</evidence>